<evidence type="ECO:0000256" key="5">
    <source>
        <dbReference type="RuleBase" id="RU361279"/>
    </source>
</evidence>
<keyword evidence="3 4" id="KW-0067">ATP-binding</keyword>
<dbReference type="EMBL" id="DVFZ01000009">
    <property type="protein sequence ID" value="HIQ81594.1"/>
    <property type="molecule type" value="Genomic_DNA"/>
</dbReference>
<dbReference type="GO" id="GO:0005524">
    <property type="term" value="F:ATP binding"/>
    <property type="evidence" value="ECO:0007669"/>
    <property type="project" value="UniProtKB-KW"/>
</dbReference>
<dbReference type="NCBIfam" id="TIGR02727">
    <property type="entry name" value="MTHFS_bact"/>
    <property type="match status" value="1"/>
</dbReference>
<organism evidence="6 7">
    <name type="scientific">Candidatus Pullichristensenella stercorigallinarum</name>
    <dbReference type="NCBI Taxonomy" id="2840909"/>
    <lineage>
        <taxon>Bacteria</taxon>
        <taxon>Bacillati</taxon>
        <taxon>Bacillota</taxon>
        <taxon>Clostridia</taxon>
        <taxon>Candidatus Pullichristensenella</taxon>
    </lineage>
</organism>
<evidence type="ECO:0000256" key="4">
    <source>
        <dbReference type="PIRSR" id="PIRSR006806-1"/>
    </source>
</evidence>
<evidence type="ECO:0000256" key="3">
    <source>
        <dbReference type="ARBA" id="ARBA00022840"/>
    </source>
</evidence>
<keyword evidence="2 4" id="KW-0547">Nucleotide-binding</keyword>
<evidence type="ECO:0000256" key="2">
    <source>
        <dbReference type="ARBA" id="ARBA00022741"/>
    </source>
</evidence>
<dbReference type="GO" id="GO:0046872">
    <property type="term" value="F:metal ion binding"/>
    <property type="evidence" value="ECO:0007669"/>
    <property type="project" value="UniProtKB-KW"/>
</dbReference>
<dbReference type="GO" id="GO:0035999">
    <property type="term" value="P:tetrahydrofolate interconversion"/>
    <property type="evidence" value="ECO:0007669"/>
    <property type="project" value="TreeGrafter"/>
</dbReference>
<accession>A0A9D0ZJU4</accession>
<dbReference type="SUPFAM" id="SSF100950">
    <property type="entry name" value="NagB/RpiA/CoA transferase-like"/>
    <property type="match status" value="1"/>
</dbReference>
<keyword evidence="5" id="KW-0460">Magnesium</keyword>
<comment type="caution">
    <text evidence="6">The sequence shown here is derived from an EMBL/GenBank/DDBJ whole genome shotgun (WGS) entry which is preliminary data.</text>
</comment>
<feature type="binding site" evidence="4">
    <location>
        <begin position="31"/>
        <end position="35"/>
    </location>
    <ligand>
        <name>ATP</name>
        <dbReference type="ChEBI" id="CHEBI:30616"/>
    </ligand>
</feature>
<dbReference type="InterPro" id="IPR024185">
    <property type="entry name" value="FTHF_cligase-like_sf"/>
</dbReference>
<name>A0A9D0ZJU4_9FIRM</name>
<keyword evidence="6" id="KW-0436">Ligase</keyword>
<evidence type="ECO:0000256" key="1">
    <source>
        <dbReference type="ARBA" id="ARBA00010638"/>
    </source>
</evidence>
<comment type="similarity">
    <text evidence="1 5">Belongs to the 5-formyltetrahydrofolate cyclo-ligase family.</text>
</comment>
<dbReference type="GO" id="GO:0009396">
    <property type="term" value="P:folic acid-containing compound biosynthetic process"/>
    <property type="evidence" value="ECO:0007669"/>
    <property type="project" value="TreeGrafter"/>
</dbReference>
<dbReference type="Gene3D" id="3.40.50.10420">
    <property type="entry name" value="NagB/RpiA/CoA transferase-like"/>
    <property type="match status" value="1"/>
</dbReference>
<sequence>MPQLIKTANAANDLRGKSAARRNREDVMEDKSALRRWAKAARQGWEEEYRQSADAAIARRVLETETWQTAETVFAYVSVGQEIDTRALIEAALMQGKRVYAPRCVGKGVMEARLLRGLHELTPAAFGLLEPTESAPAIAPEAIDVLLVPCLAAGRDGYRLGYGGGYYDRFLARARGVSICLCRARALMPGVPRDAHDAPVDFVITETEIWETKKGR</sequence>
<keyword evidence="5" id="KW-0479">Metal-binding</keyword>
<reference evidence="6" key="2">
    <citation type="journal article" date="2021" name="PeerJ">
        <title>Extensive microbial diversity within the chicken gut microbiome revealed by metagenomics and culture.</title>
        <authorList>
            <person name="Gilroy R."/>
            <person name="Ravi A."/>
            <person name="Getino M."/>
            <person name="Pursley I."/>
            <person name="Horton D.L."/>
            <person name="Alikhan N.F."/>
            <person name="Baker D."/>
            <person name="Gharbi K."/>
            <person name="Hall N."/>
            <person name="Watson M."/>
            <person name="Adriaenssens E.M."/>
            <person name="Foster-Nyarko E."/>
            <person name="Jarju S."/>
            <person name="Secka A."/>
            <person name="Antonio M."/>
            <person name="Oren A."/>
            <person name="Chaudhuri R.R."/>
            <person name="La Ragione R."/>
            <person name="Hildebrand F."/>
            <person name="Pallen M.J."/>
        </authorList>
    </citation>
    <scope>NUCLEOTIDE SEQUENCE</scope>
    <source>
        <strain evidence="6">ChiSjej6B24-2974</strain>
    </source>
</reference>
<feature type="binding site" evidence="4">
    <location>
        <position position="82"/>
    </location>
    <ligand>
        <name>substrate</name>
    </ligand>
</feature>
<dbReference type="PIRSF" id="PIRSF006806">
    <property type="entry name" value="FTHF_cligase"/>
    <property type="match status" value="1"/>
</dbReference>
<protein>
    <recommendedName>
        <fullName evidence="5">5-formyltetrahydrofolate cyclo-ligase</fullName>
        <ecNumber evidence="5">6.3.3.2</ecNumber>
    </recommendedName>
</protein>
<dbReference type="PANTHER" id="PTHR23407:SF1">
    <property type="entry name" value="5-FORMYLTETRAHYDROFOLATE CYCLO-LIGASE"/>
    <property type="match status" value="1"/>
</dbReference>
<evidence type="ECO:0000313" key="7">
    <source>
        <dbReference type="Proteomes" id="UP000824260"/>
    </source>
</evidence>
<proteinExistence type="inferred from homology"/>
<gene>
    <name evidence="6" type="ORF">IAA52_00650</name>
</gene>
<reference evidence="6" key="1">
    <citation type="submission" date="2020-10" db="EMBL/GenBank/DDBJ databases">
        <authorList>
            <person name="Gilroy R."/>
        </authorList>
    </citation>
    <scope>NUCLEOTIDE SEQUENCE</scope>
    <source>
        <strain evidence="6">ChiSjej6B24-2974</strain>
    </source>
</reference>
<dbReference type="InterPro" id="IPR002698">
    <property type="entry name" value="FTHF_cligase"/>
</dbReference>
<dbReference type="EC" id="6.3.3.2" evidence="5"/>
<dbReference type="AlphaFoldDB" id="A0A9D0ZJU4"/>
<comment type="cofactor">
    <cofactor evidence="5">
        <name>Mg(2+)</name>
        <dbReference type="ChEBI" id="CHEBI:18420"/>
    </cofactor>
</comment>
<dbReference type="Proteomes" id="UP000824260">
    <property type="component" value="Unassembled WGS sequence"/>
</dbReference>
<evidence type="ECO:0000313" key="6">
    <source>
        <dbReference type="EMBL" id="HIQ81594.1"/>
    </source>
</evidence>
<feature type="binding site" evidence="4">
    <location>
        <position position="77"/>
    </location>
    <ligand>
        <name>substrate</name>
    </ligand>
</feature>
<dbReference type="InterPro" id="IPR037171">
    <property type="entry name" value="NagB/RpiA_transferase-like"/>
</dbReference>
<feature type="binding site" evidence="4">
    <location>
        <begin position="159"/>
        <end position="167"/>
    </location>
    <ligand>
        <name>ATP</name>
        <dbReference type="ChEBI" id="CHEBI:30616"/>
    </ligand>
</feature>
<comment type="catalytic activity">
    <reaction evidence="5">
        <text>(6S)-5-formyl-5,6,7,8-tetrahydrofolate + ATP = (6R)-5,10-methenyltetrahydrofolate + ADP + phosphate</text>
        <dbReference type="Rhea" id="RHEA:10488"/>
        <dbReference type="ChEBI" id="CHEBI:30616"/>
        <dbReference type="ChEBI" id="CHEBI:43474"/>
        <dbReference type="ChEBI" id="CHEBI:57455"/>
        <dbReference type="ChEBI" id="CHEBI:57457"/>
        <dbReference type="ChEBI" id="CHEBI:456216"/>
        <dbReference type="EC" id="6.3.3.2"/>
    </reaction>
</comment>
<dbReference type="GO" id="GO:0030272">
    <property type="term" value="F:5-formyltetrahydrofolate cyclo-ligase activity"/>
    <property type="evidence" value="ECO:0007669"/>
    <property type="project" value="UniProtKB-EC"/>
</dbReference>
<dbReference type="PANTHER" id="PTHR23407">
    <property type="entry name" value="ATPASE INHIBITOR/5-FORMYLTETRAHYDROFOLATE CYCLO-LIGASE"/>
    <property type="match status" value="1"/>
</dbReference>
<dbReference type="Pfam" id="PF01812">
    <property type="entry name" value="5-FTHF_cyc-lig"/>
    <property type="match status" value="1"/>
</dbReference>